<dbReference type="KEGG" id="ccz:CCALI_00923"/>
<evidence type="ECO:0000259" key="14">
    <source>
        <dbReference type="Pfam" id="PF13603"/>
    </source>
</evidence>
<dbReference type="EMBL" id="HF951689">
    <property type="protein sequence ID" value="CCW34746.1"/>
    <property type="molecule type" value="Genomic_DNA"/>
</dbReference>
<dbReference type="Pfam" id="PF09334">
    <property type="entry name" value="tRNA-synt_1g"/>
    <property type="match status" value="1"/>
</dbReference>
<evidence type="ECO:0000259" key="12">
    <source>
        <dbReference type="Pfam" id="PF08264"/>
    </source>
</evidence>
<reference evidence="16" key="1">
    <citation type="submission" date="2013-03" db="EMBL/GenBank/DDBJ databases">
        <title>Genome sequence of Chthonomonas calidirosea, the first sequenced genome from the Armatimonadetes phylum (formally candidate division OP10).</title>
        <authorList>
            <person name="Lee K.C.Y."/>
            <person name="Morgan X.C."/>
            <person name="Dunfield P.F."/>
            <person name="Tamas I."/>
            <person name="Houghton K.M."/>
            <person name="Vyssotski M."/>
            <person name="Ryan J.L.J."/>
            <person name="Lagutin K."/>
            <person name="McDonald I.R."/>
            <person name="Stott M.B."/>
        </authorList>
    </citation>
    <scope>NUCLEOTIDE SEQUENCE [LARGE SCALE GENOMIC DNA]</scope>
    <source>
        <strain evidence="16">DSM 23976 / ICMP 18418 / T49</strain>
    </source>
</reference>
<dbReference type="InterPro" id="IPR009008">
    <property type="entry name" value="Val/Leu/Ile-tRNA-synth_edit"/>
</dbReference>
<evidence type="ECO:0000259" key="13">
    <source>
        <dbReference type="Pfam" id="PF09334"/>
    </source>
</evidence>
<dbReference type="InterPro" id="IPR002300">
    <property type="entry name" value="aa-tRNA-synth_Ia"/>
</dbReference>
<dbReference type="InterPro" id="IPR025709">
    <property type="entry name" value="Leu_tRNA-synth_edit"/>
</dbReference>
<dbReference type="eggNOG" id="COG0495">
    <property type="taxonomic scope" value="Bacteria"/>
</dbReference>
<keyword evidence="6 9" id="KW-0648">Protein biosynthesis</keyword>
<gene>
    <name evidence="9" type="primary">leuS</name>
    <name evidence="15" type="ORF">CCALI_00923</name>
</gene>
<evidence type="ECO:0000256" key="8">
    <source>
        <dbReference type="ARBA" id="ARBA00047469"/>
    </source>
</evidence>
<comment type="subcellular location">
    <subcellularLocation>
        <location evidence="9">Cytoplasm</location>
    </subcellularLocation>
</comment>
<dbReference type="AlphaFoldDB" id="S0ETF7"/>
<evidence type="ECO:0000256" key="4">
    <source>
        <dbReference type="ARBA" id="ARBA00022741"/>
    </source>
</evidence>
<dbReference type="FunFam" id="1.10.730.10:FF:000002">
    <property type="entry name" value="Leucine--tRNA ligase"/>
    <property type="match status" value="1"/>
</dbReference>
<dbReference type="InterPro" id="IPR014729">
    <property type="entry name" value="Rossmann-like_a/b/a_fold"/>
</dbReference>
<dbReference type="SUPFAM" id="SSF52374">
    <property type="entry name" value="Nucleotidylyl transferase"/>
    <property type="match status" value="1"/>
</dbReference>
<dbReference type="InterPro" id="IPR002302">
    <property type="entry name" value="Leu-tRNA-ligase"/>
</dbReference>
<dbReference type="CDD" id="cd07958">
    <property type="entry name" value="Anticodon_Ia_Leu_BEm"/>
    <property type="match status" value="1"/>
</dbReference>
<keyword evidence="5 9" id="KW-0067">ATP-binding</keyword>
<dbReference type="GO" id="GO:0005524">
    <property type="term" value="F:ATP binding"/>
    <property type="evidence" value="ECO:0007669"/>
    <property type="project" value="UniProtKB-UniRule"/>
</dbReference>
<proteinExistence type="inferred from homology"/>
<dbReference type="FunFam" id="3.40.50.620:FF:000003">
    <property type="entry name" value="Leucine--tRNA ligase"/>
    <property type="match status" value="1"/>
</dbReference>
<dbReference type="STRING" id="454171.CP488_00232"/>
<dbReference type="GO" id="GO:0004823">
    <property type="term" value="F:leucine-tRNA ligase activity"/>
    <property type="evidence" value="ECO:0007669"/>
    <property type="project" value="UniProtKB-UniRule"/>
</dbReference>
<dbReference type="PANTHER" id="PTHR43740:SF2">
    <property type="entry name" value="LEUCINE--TRNA LIGASE, MITOCHONDRIAL"/>
    <property type="match status" value="1"/>
</dbReference>
<dbReference type="SUPFAM" id="SSF50677">
    <property type="entry name" value="ValRS/IleRS/LeuRS editing domain"/>
    <property type="match status" value="1"/>
</dbReference>
<name>S0ETF7_CHTCT</name>
<dbReference type="HAMAP" id="MF_00049_B">
    <property type="entry name" value="Leu_tRNA_synth_B"/>
    <property type="match status" value="1"/>
</dbReference>
<keyword evidence="16" id="KW-1185">Reference proteome</keyword>
<dbReference type="SUPFAM" id="SSF47323">
    <property type="entry name" value="Anticodon-binding domain of a subclass of class I aminoacyl-tRNA synthetases"/>
    <property type="match status" value="1"/>
</dbReference>
<dbReference type="InterPro" id="IPR015413">
    <property type="entry name" value="Methionyl/Leucyl_tRNA_Synth"/>
</dbReference>
<feature type="binding site" evidence="9">
    <location>
        <position position="637"/>
    </location>
    <ligand>
        <name>ATP</name>
        <dbReference type="ChEBI" id="CHEBI:30616"/>
    </ligand>
</feature>
<dbReference type="Gene3D" id="3.90.740.10">
    <property type="entry name" value="Valyl/Leucyl/Isoleucyl-tRNA synthetase, editing domain"/>
    <property type="match status" value="1"/>
</dbReference>
<dbReference type="GO" id="GO:0006429">
    <property type="term" value="P:leucyl-tRNA aminoacylation"/>
    <property type="evidence" value="ECO:0007669"/>
    <property type="project" value="UniProtKB-UniRule"/>
</dbReference>
<dbReference type="InterPro" id="IPR009080">
    <property type="entry name" value="tRNAsynth_Ia_anticodon-bd"/>
</dbReference>
<dbReference type="InParanoid" id="S0ETF7"/>
<dbReference type="RefSeq" id="WP_016482300.1">
    <property type="nucleotide sequence ID" value="NC_021487.1"/>
</dbReference>
<dbReference type="PANTHER" id="PTHR43740">
    <property type="entry name" value="LEUCYL-TRNA SYNTHETASE"/>
    <property type="match status" value="1"/>
</dbReference>
<dbReference type="Proteomes" id="UP000014227">
    <property type="component" value="Chromosome I"/>
</dbReference>
<dbReference type="InterPro" id="IPR013155">
    <property type="entry name" value="M/V/L/I-tRNA-synth_anticd-bd"/>
</dbReference>
<evidence type="ECO:0000256" key="7">
    <source>
        <dbReference type="ARBA" id="ARBA00023146"/>
    </source>
</evidence>
<sequence>MSAENNSTSQYDFRAIERKWQQRWEEAQLFRVEIRHDRPKFYGLDMFPYPSGAGLSVGHCRNYIPLDVACRLKVLQGYNVLHPMGWDAFGQPAENEAIKRGRNPKEMVLEYAANYRRQLKLVGISYDWSREINSSSPEYYRWTQWIFLQLYKNNLAYRANAPVNWCPQCKTVLANEEVVNGRCWRCGSLVEKRQVPQWFFRITAYAEKLLEGLQRVNWPEGVKALQANWIGRSEGAEIVFPVDGHTETIAVFTTRPDTLWGATFMVLAPEHPLVDKLTTPEYRAQVEAYKERAQRTSDIDRQNVERAKTGVFIGSYCINPVTGERIPIYIADYVLMGYGTGAIMAVPAHDQRDFEFAKRYGLPIRLVYQISPEQTAESLTEAVPEGGTMVNTGLFDGLPNNKETISRVISYLEEKGIGRGVVTYRLRDWLISRQRYWGAPIPIIHCPTCGEVPVPEDQLPVLLPPVERYEPTGTGESPLAGIPEFVHTTCPRCNGPARRETDTMGGSACSSWYYLRFADPHNNREAFSQEAVRYWLPVDLYAGGAEHAVGHLLYARFWTKALHDMGYLHFDEPFLTYRNQGAVLAYTPGREVGKEENGEEEELGADEPIENWKVLKPEERETIPPEKWVWRWVRMSKSKGNVVTPDEMAERYGSDSLRLFLLFVAPYEENVQWSDKGMEGAHRFVNRIWRIWHELRPHYRADWREHMPPLSELSPTDRALRRKLHQTIRKVETDIEHFRFNTAVAALMEYTNELSAYRNAVANREPTPVQACLISEALETLPILFSPITPHLADEWWERLGKEGFTFNQCWPKYDPEVAKEEEITVVVQINGKIRDKLQVSPETPSDELERLALASGRVQTELQGRVPQKIIVVPQKLVNIVVSK</sequence>
<dbReference type="Pfam" id="PF00133">
    <property type="entry name" value="tRNA-synt_1"/>
    <property type="match status" value="1"/>
</dbReference>
<dbReference type="CDD" id="cd00812">
    <property type="entry name" value="LeuRS_core"/>
    <property type="match status" value="1"/>
</dbReference>
<dbReference type="OrthoDB" id="9810365at2"/>
<dbReference type="Gene3D" id="3.40.50.620">
    <property type="entry name" value="HUPs"/>
    <property type="match status" value="2"/>
</dbReference>
<dbReference type="GO" id="GO:0005829">
    <property type="term" value="C:cytosol"/>
    <property type="evidence" value="ECO:0007669"/>
    <property type="project" value="TreeGrafter"/>
</dbReference>
<evidence type="ECO:0000256" key="1">
    <source>
        <dbReference type="ARBA" id="ARBA00005594"/>
    </source>
</evidence>
<dbReference type="HOGENOM" id="CLU_004427_0_0_0"/>
<comment type="similarity">
    <text evidence="1 9 10">Belongs to the class-I aminoacyl-tRNA synthetase family.</text>
</comment>
<dbReference type="EC" id="6.1.1.4" evidence="9"/>
<comment type="caution">
    <text evidence="9">Lacks conserved residue(s) required for the propagation of feature annotation.</text>
</comment>
<dbReference type="Pfam" id="PF08264">
    <property type="entry name" value="Anticodon_1"/>
    <property type="match status" value="1"/>
</dbReference>
<evidence type="ECO:0000256" key="6">
    <source>
        <dbReference type="ARBA" id="ARBA00022917"/>
    </source>
</evidence>
<accession>S0ETF7</accession>
<evidence type="ECO:0000313" key="15">
    <source>
        <dbReference type="EMBL" id="CCW34746.1"/>
    </source>
</evidence>
<keyword evidence="7 9" id="KW-0030">Aminoacyl-tRNA synthetase</keyword>
<protein>
    <recommendedName>
        <fullName evidence="9">Leucine--tRNA ligase</fullName>
        <ecNumber evidence="9">6.1.1.4</ecNumber>
    </recommendedName>
    <alternativeName>
        <fullName evidence="9">Leucyl-tRNA synthetase</fullName>
        <shortName evidence="9">LeuRS</shortName>
    </alternativeName>
</protein>
<feature type="domain" description="Methionyl/Leucyl tRNA synthetase" evidence="13">
    <location>
        <begin position="48"/>
        <end position="188"/>
    </location>
</feature>
<dbReference type="FunCoup" id="S0ETF7">
    <property type="interactions" value="494"/>
</dbReference>
<feature type="short sequence motif" description="'KMSKS' region" evidence="9">
    <location>
        <begin position="634"/>
        <end position="638"/>
    </location>
</feature>
<dbReference type="Pfam" id="PF13603">
    <property type="entry name" value="tRNA-synt_1_2"/>
    <property type="match status" value="1"/>
</dbReference>
<keyword evidence="4 9" id="KW-0547">Nucleotide-binding</keyword>
<feature type="domain" description="Leucyl-tRNA synthetase editing" evidence="14">
    <location>
        <begin position="228"/>
        <end position="412"/>
    </location>
</feature>
<comment type="catalytic activity">
    <reaction evidence="8 9">
        <text>tRNA(Leu) + L-leucine + ATP = L-leucyl-tRNA(Leu) + AMP + diphosphate</text>
        <dbReference type="Rhea" id="RHEA:11688"/>
        <dbReference type="Rhea" id="RHEA-COMP:9613"/>
        <dbReference type="Rhea" id="RHEA-COMP:9622"/>
        <dbReference type="ChEBI" id="CHEBI:30616"/>
        <dbReference type="ChEBI" id="CHEBI:33019"/>
        <dbReference type="ChEBI" id="CHEBI:57427"/>
        <dbReference type="ChEBI" id="CHEBI:78442"/>
        <dbReference type="ChEBI" id="CHEBI:78494"/>
        <dbReference type="ChEBI" id="CHEBI:456215"/>
        <dbReference type="EC" id="6.1.1.4"/>
    </reaction>
</comment>
<feature type="domain" description="Aminoacyl-tRNA synthetase class Ia" evidence="11">
    <location>
        <begin position="634"/>
        <end position="674"/>
    </location>
</feature>
<evidence type="ECO:0000256" key="2">
    <source>
        <dbReference type="ARBA" id="ARBA00022490"/>
    </source>
</evidence>
<feature type="domain" description="Methionyl/Valyl/Leucyl/Isoleucyl-tRNA synthetase anticodon-binding" evidence="12">
    <location>
        <begin position="717"/>
        <end position="846"/>
    </location>
</feature>
<dbReference type="Gene3D" id="1.10.730.10">
    <property type="entry name" value="Isoleucyl-tRNA Synthetase, Domain 1"/>
    <property type="match status" value="1"/>
</dbReference>
<dbReference type="PRINTS" id="PR00985">
    <property type="entry name" value="TRNASYNTHLEU"/>
</dbReference>
<evidence type="ECO:0000256" key="10">
    <source>
        <dbReference type="RuleBase" id="RU363039"/>
    </source>
</evidence>
<evidence type="ECO:0000256" key="9">
    <source>
        <dbReference type="HAMAP-Rule" id="MF_00049"/>
    </source>
</evidence>
<evidence type="ECO:0000256" key="3">
    <source>
        <dbReference type="ARBA" id="ARBA00022598"/>
    </source>
</evidence>
<dbReference type="NCBIfam" id="TIGR00396">
    <property type="entry name" value="leuS_bact"/>
    <property type="match status" value="1"/>
</dbReference>
<dbReference type="GO" id="GO:0002161">
    <property type="term" value="F:aminoacyl-tRNA deacylase activity"/>
    <property type="evidence" value="ECO:0007669"/>
    <property type="project" value="InterPro"/>
</dbReference>
<evidence type="ECO:0000259" key="11">
    <source>
        <dbReference type="Pfam" id="PF00133"/>
    </source>
</evidence>
<dbReference type="FunFam" id="3.40.50.620:FF:000056">
    <property type="entry name" value="Leucine--tRNA ligase"/>
    <property type="match status" value="1"/>
</dbReference>
<keyword evidence="2 9" id="KW-0963">Cytoplasm</keyword>
<evidence type="ECO:0000313" key="16">
    <source>
        <dbReference type="Proteomes" id="UP000014227"/>
    </source>
</evidence>
<dbReference type="PATRIC" id="fig|1303518.3.peg.936"/>
<keyword evidence="3 9" id="KW-0436">Ligase</keyword>
<organism evidence="15 16">
    <name type="scientific">Chthonomonas calidirosea (strain DSM 23976 / ICMP 18418 / T49)</name>
    <dbReference type="NCBI Taxonomy" id="1303518"/>
    <lineage>
        <taxon>Bacteria</taxon>
        <taxon>Bacillati</taxon>
        <taxon>Armatimonadota</taxon>
        <taxon>Chthonomonadia</taxon>
        <taxon>Chthonomonadales</taxon>
        <taxon>Chthonomonadaceae</taxon>
        <taxon>Chthonomonas</taxon>
    </lineage>
</organism>
<evidence type="ECO:0000256" key="5">
    <source>
        <dbReference type="ARBA" id="ARBA00022840"/>
    </source>
</evidence>